<evidence type="ECO:0000259" key="14">
    <source>
        <dbReference type="Pfam" id="PF05223"/>
    </source>
</evidence>
<dbReference type="Gene3D" id="3.10.450.100">
    <property type="entry name" value="NTF2-like, domain 1"/>
    <property type="match status" value="1"/>
</dbReference>
<keyword evidence="4" id="KW-1003">Cell membrane</keyword>
<dbReference type="RefSeq" id="WP_075063019.1">
    <property type="nucleotide sequence ID" value="NZ_LGCL01000024.1"/>
</dbReference>
<keyword evidence="6" id="KW-0133">Cell shape</keyword>
<dbReference type="GO" id="GO:0009252">
    <property type="term" value="P:peptidoglycan biosynthetic process"/>
    <property type="evidence" value="ECO:0007669"/>
    <property type="project" value="UniProtKB-KW"/>
</dbReference>
<dbReference type="GO" id="GO:0071972">
    <property type="term" value="F:peptidoglycan L,D-transpeptidase activity"/>
    <property type="evidence" value="ECO:0007669"/>
    <property type="project" value="TreeGrafter"/>
</dbReference>
<dbReference type="Pfam" id="PF00905">
    <property type="entry name" value="Transpeptidase"/>
    <property type="match status" value="1"/>
</dbReference>
<evidence type="ECO:0000256" key="9">
    <source>
        <dbReference type="ARBA" id="ARBA00023136"/>
    </source>
</evidence>
<name>A0A0N8GN42_9CHLR</name>
<dbReference type="PANTHER" id="PTHR30627">
    <property type="entry name" value="PEPTIDOGLYCAN D,D-TRANSPEPTIDASE"/>
    <property type="match status" value="1"/>
</dbReference>
<feature type="chain" id="PRO_5006025819" description="Penicillin-binding protein 2" evidence="11">
    <location>
        <begin position="28"/>
        <end position="738"/>
    </location>
</feature>
<dbReference type="InterPro" id="IPR001460">
    <property type="entry name" value="PCN-bd_Tpept"/>
</dbReference>
<evidence type="ECO:0000256" key="3">
    <source>
        <dbReference type="ARBA" id="ARBA00007171"/>
    </source>
</evidence>
<sequence length="738" mass="80966">MKMKKFLSLLLLTVVLLSSCRPQPAPAEATLTPDNPAGELPQPAVNTTAAPDPQAAARAFLDAWQQENYEGMYALLAQTSRDAIPQEDFSQRYTSTALSLSLVELTYELLSTLTNPRSATVAYRVTFSTALVGELQRDMEMGLVLENGEWKVEWEDGMIMPELRGGNRLAMDVSTPSRGEIYDREGNVLVAEADAVALGIVPDQIEDGREGQLLDELSRLTGKTPESIQALYEDARGTNWYFPVGETSAEERDFRYDSLSGLGGLVMNDFRSRYYFDGGIAPHVTGYVQPIPLEELEDYQRQGYLGDEKVGRSGLEKWAESYLTGQRGASLYVVDAQGQIVTRLAQVDSRPAKNITTTLESDFQLQVQDAISGFTGAVVVLERDTGRVLAMASSPGFDPNVFEPSNYNRNAMLQELFSNTNQPLLNRATQGGYPLGSVFKIITMAAALESGIYTPDTIYECGYEFNELPNLTLYDWTYEKEVAASGTLTLSEGLMRSCNPYFWHIGLDLYRQNQPKLVSELARGFGLGKPTGFEQVAEDIGSMPDPANEGDAVQLAIGQGTMLVTPLQVARFVAAIGNGGTLYRPQVIEQAVSPDGEVALQFKPEAQGELPISDETLKAVQDAMRMVVNAPRGTARRAFSGLEIPVYGKTGTAQNPMGKPHAWFAGYTRNENPDRPDIAIAVIAENAGEGSDIAAPIFRRVVELYFYGKPLRLYDWESKFNVTATPTPLVTETPQAEE</sequence>
<dbReference type="PROSITE" id="PS51257">
    <property type="entry name" value="PROKAR_LIPOPROTEIN"/>
    <property type="match status" value="1"/>
</dbReference>
<dbReference type="GO" id="GO:0005886">
    <property type="term" value="C:plasma membrane"/>
    <property type="evidence" value="ECO:0007669"/>
    <property type="project" value="UniProtKB-SubCell"/>
</dbReference>
<evidence type="ECO:0000256" key="6">
    <source>
        <dbReference type="ARBA" id="ARBA00022960"/>
    </source>
</evidence>
<dbReference type="Gene3D" id="3.30.1390.30">
    <property type="entry name" value="Penicillin-binding protein 2a, domain 3"/>
    <property type="match status" value="1"/>
</dbReference>
<evidence type="ECO:0000313" key="16">
    <source>
        <dbReference type="Proteomes" id="UP000050417"/>
    </source>
</evidence>
<evidence type="ECO:0000256" key="11">
    <source>
        <dbReference type="SAM" id="SignalP"/>
    </source>
</evidence>
<dbReference type="AlphaFoldDB" id="A0A0N8GN42"/>
<keyword evidence="8" id="KW-1133">Transmembrane helix</keyword>
<comment type="caution">
    <text evidence="15">The sequence shown here is derived from an EMBL/GenBank/DDBJ whole genome shotgun (WGS) entry which is preliminary data.</text>
</comment>
<evidence type="ECO:0000256" key="7">
    <source>
        <dbReference type="ARBA" id="ARBA00022984"/>
    </source>
</evidence>
<dbReference type="OrthoDB" id="9770103at2"/>
<feature type="domain" description="Penicillin-binding protein dimerisation" evidence="13">
    <location>
        <begin position="175"/>
        <end position="343"/>
    </location>
</feature>
<evidence type="ECO:0000256" key="8">
    <source>
        <dbReference type="ARBA" id="ARBA00022989"/>
    </source>
</evidence>
<evidence type="ECO:0000313" key="15">
    <source>
        <dbReference type="EMBL" id="KPL77050.1"/>
    </source>
</evidence>
<dbReference type="Proteomes" id="UP000050417">
    <property type="component" value="Unassembled WGS sequence"/>
</dbReference>
<gene>
    <name evidence="15" type="ORF">ADN00_10860</name>
</gene>
<protein>
    <recommendedName>
        <fullName evidence="17">Penicillin-binding protein 2</fullName>
    </recommendedName>
</protein>
<dbReference type="Pfam" id="PF03717">
    <property type="entry name" value="PBP_dimer"/>
    <property type="match status" value="1"/>
</dbReference>
<feature type="domain" description="Penicillin-binding protein transpeptidase" evidence="12">
    <location>
        <begin position="376"/>
        <end position="702"/>
    </location>
</feature>
<dbReference type="GO" id="GO:0008360">
    <property type="term" value="P:regulation of cell shape"/>
    <property type="evidence" value="ECO:0007669"/>
    <property type="project" value="UniProtKB-KW"/>
</dbReference>
<dbReference type="SUPFAM" id="SSF56601">
    <property type="entry name" value="beta-lactamase/transpeptidase-like"/>
    <property type="match status" value="1"/>
</dbReference>
<dbReference type="PANTHER" id="PTHR30627:SF2">
    <property type="entry name" value="PEPTIDOGLYCAN D,D-TRANSPEPTIDASE MRDA"/>
    <property type="match status" value="1"/>
</dbReference>
<proteinExistence type="inferred from homology"/>
<evidence type="ECO:0000259" key="12">
    <source>
        <dbReference type="Pfam" id="PF00905"/>
    </source>
</evidence>
<dbReference type="GO" id="GO:0071555">
    <property type="term" value="P:cell wall organization"/>
    <property type="evidence" value="ECO:0007669"/>
    <property type="project" value="UniProtKB-KW"/>
</dbReference>
<keyword evidence="5" id="KW-0812">Transmembrane</keyword>
<evidence type="ECO:0008006" key="17">
    <source>
        <dbReference type="Google" id="ProtNLM"/>
    </source>
</evidence>
<dbReference type="Gene3D" id="3.90.1310.10">
    <property type="entry name" value="Penicillin-binding protein 2a (Domain 2)"/>
    <property type="match status" value="1"/>
</dbReference>
<keyword evidence="16" id="KW-1185">Reference proteome</keyword>
<dbReference type="InterPro" id="IPR012338">
    <property type="entry name" value="Beta-lactam/transpept-like"/>
</dbReference>
<evidence type="ECO:0000256" key="1">
    <source>
        <dbReference type="ARBA" id="ARBA00004167"/>
    </source>
</evidence>
<dbReference type="STRING" id="1134406.ADN00_10860"/>
<dbReference type="InterPro" id="IPR032710">
    <property type="entry name" value="NTF2-like_dom_sf"/>
</dbReference>
<evidence type="ECO:0000259" key="13">
    <source>
        <dbReference type="Pfam" id="PF03717"/>
    </source>
</evidence>
<dbReference type="InterPro" id="IPR005311">
    <property type="entry name" value="PBP_dimer"/>
</dbReference>
<dbReference type="Pfam" id="PF05223">
    <property type="entry name" value="MecA_N"/>
    <property type="match status" value="1"/>
</dbReference>
<dbReference type="EMBL" id="LGCL01000024">
    <property type="protein sequence ID" value="KPL77050.1"/>
    <property type="molecule type" value="Genomic_DNA"/>
</dbReference>
<comment type="subcellular location">
    <subcellularLocation>
        <location evidence="2">Cell membrane</location>
    </subcellularLocation>
    <subcellularLocation>
        <location evidence="1">Membrane</location>
        <topology evidence="1">Single-pass membrane protein</topology>
    </subcellularLocation>
</comment>
<organism evidence="15 16">
    <name type="scientific">Ornatilinea apprima</name>
    <dbReference type="NCBI Taxonomy" id="1134406"/>
    <lineage>
        <taxon>Bacteria</taxon>
        <taxon>Bacillati</taxon>
        <taxon>Chloroflexota</taxon>
        <taxon>Anaerolineae</taxon>
        <taxon>Anaerolineales</taxon>
        <taxon>Anaerolineaceae</taxon>
        <taxon>Ornatilinea</taxon>
    </lineage>
</organism>
<feature type="domain" description="NTF2-like N-terminal transpeptidase" evidence="14">
    <location>
        <begin position="53"/>
        <end position="165"/>
    </location>
</feature>
<evidence type="ECO:0000256" key="10">
    <source>
        <dbReference type="ARBA" id="ARBA00023316"/>
    </source>
</evidence>
<feature type="signal peptide" evidence="11">
    <location>
        <begin position="1"/>
        <end position="27"/>
    </location>
</feature>
<dbReference type="SUPFAM" id="SSF56519">
    <property type="entry name" value="Penicillin binding protein dimerisation domain"/>
    <property type="match status" value="1"/>
</dbReference>
<dbReference type="Gene3D" id="3.40.710.10">
    <property type="entry name" value="DD-peptidase/beta-lactamase superfamily"/>
    <property type="match status" value="1"/>
</dbReference>
<evidence type="ECO:0000256" key="5">
    <source>
        <dbReference type="ARBA" id="ARBA00022692"/>
    </source>
</evidence>
<dbReference type="InterPro" id="IPR007887">
    <property type="entry name" value="MecA_N"/>
</dbReference>
<evidence type="ECO:0000256" key="2">
    <source>
        <dbReference type="ARBA" id="ARBA00004236"/>
    </source>
</evidence>
<evidence type="ECO:0000256" key="4">
    <source>
        <dbReference type="ARBA" id="ARBA00022475"/>
    </source>
</evidence>
<comment type="similarity">
    <text evidence="3">Belongs to the transpeptidase family.</text>
</comment>
<keyword evidence="10" id="KW-0961">Cell wall biogenesis/degradation</keyword>
<keyword evidence="11" id="KW-0732">Signal</keyword>
<keyword evidence="9" id="KW-0472">Membrane</keyword>
<keyword evidence="7" id="KW-0573">Peptidoglycan synthesis</keyword>
<accession>A0A0N8GN42</accession>
<reference evidence="15 16" key="1">
    <citation type="submission" date="2015-07" db="EMBL/GenBank/DDBJ databases">
        <title>Genome sequence of Ornatilinea apprima DSM 23815.</title>
        <authorList>
            <person name="Hemp J."/>
            <person name="Ward L.M."/>
            <person name="Pace L.A."/>
            <person name="Fischer W.W."/>
        </authorList>
    </citation>
    <scope>NUCLEOTIDE SEQUENCE [LARGE SCALE GENOMIC DNA]</scope>
    <source>
        <strain evidence="15 16">P3M-1</strain>
    </source>
</reference>
<dbReference type="GO" id="GO:0008658">
    <property type="term" value="F:penicillin binding"/>
    <property type="evidence" value="ECO:0007669"/>
    <property type="project" value="InterPro"/>
</dbReference>
<dbReference type="GO" id="GO:0046677">
    <property type="term" value="P:response to antibiotic"/>
    <property type="evidence" value="ECO:0007669"/>
    <property type="project" value="InterPro"/>
</dbReference>
<dbReference type="SUPFAM" id="SSF54427">
    <property type="entry name" value="NTF2-like"/>
    <property type="match status" value="1"/>
</dbReference>
<dbReference type="InterPro" id="IPR050515">
    <property type="entry name" value="Beta-lactam/transpept"/>
</dbReference>
<dbReference type="InterPro" id="IPR036138">
    <property type="entry name" value="PBP_dimer_sf"/>
</dbReference>